<feature type="compositionally biased region" description="Basic and acidic residues" evidence="1">
    <location>
        <begin position="92"/>
        <end position="103"/>
    </location>
</feature>
<feature type="non-terminal residue" evidence="4">
    <location>
        <position position="1"/>
    </location>
</feature>
<feature type="domain" description="DEK-C" evidence="3">
    <location>
        <begin position="1"/>
        <end position="47"/>
    </location>
</feature>
<dbReference type="Pfam" id="PF08766">
    <property type="entry name" value="DEK_C"/>
    <property type="match status" value="1"/>
</dbReference>
<dbReference type="Pfam" id="PF02201">
    <property type="entry name" value="SWIB"/>
    <property type="match status" value="1"/>
</dbReference>
<gene>
    <name evidence="4" type="ORF">L211DRAFT_784296</name>
</gene>
<dbReference type="SUPFAM" id="SSF47592">
    <property type="entry name" value="SWIB/MDM2 domain"/>
    <property type="match status" value="1"/>
</dbReference>
<dbReference type="EMBL" id="ML121540">
    <property type="protein sequence ID" value="RPB24869.1"/>
    <property type="molecule type" value="Genomic_DNA"/>
</dbReference>
<dbReference type="STRING" id="1051890.A0A3N4LTJ0"/>
<organism evidence="4 5">
    <name type="scientific">Terfezia boudieri ATCC MYA-4762</name>
    <dbReference type="NCBI Taxonomy" id="1051890"/>
    <lineage>
        <taxon>Eukaryota</taxon>
        <taxon>Fungi</taxon>
        <taxon>Dikarya</taxon>
        <taxon>Ascomycota</taxon>
        <taxon>Pezizomycotina</taxon>
        <taxon>Pezizomycetes</taxon>
        <taxon>Pezizales</taxon>
        <taxon>Pezizaceae</taxon>
        <taxon>Terfezia</taxon>
    </lineage>
</organism>
<feature type="compositionally biased region" description="Polar residues" evidence="1">
    <location>
        <begin position="76"/>
        <end position="91"/>
    </location>
</feature>
<feature type="compositionally biased region" description="Basic and acidic residues" evidence="1">
    <location>
        <begin position="51"/>
        <end position="74"/>
    </location>
</feature>
<dbReference type="PROSITE" id="PS51998">
    <property type="entry name" value="DEK_C"/>
    <property type="match status" value="1"/>
</dbReference>
<dbReference type="Proteomes" id="UP000267821">
    <property type="component" value="Unassembled WGS sequence"/>
</dbReference>
<dbReference type="InterPro" id="IPR019835">
    <property type="entry name" value="SWIB_domain"/>
</dbReference>
<evidence type="ECO:0000313" key="5">
    <source>
        <dbReference type="Proteomes" id="UP000267821"/>
    </source>
</evidence>
<dbReference type="PANTHER" id="PTHR13844">
    <property type="entry name" value="SWI/SNF-RELATED MATRIX-ASSOCIATED ACTIN-DEPENDENT REGULATOR OF CHROMATIN SUBFAMILY D"/>
    <property type="match status" value="1"/>
</dbReference>
<dbReference type="AlphaFoldDB" id="A0A3N4LTJ0"/>
<dbReference type="SUPFAM" id="SSF109715">
    <property type="entry name" value="DEK C-terminal domain"/>
    <property type="match status" value="1"/>
</dbReference>
<evidence type="ECO:0000313" key="4">
    <source>
        <dbReference type="EMBL" id="RPB24869.1"/>
    </source>
</evidence>
<protein>
    <submittedName>
        <fullName evidence="4">SWIB-domain-containing protein</fullName>
    </submittedName>
</protein>
<feature type="domain" description="DM2" evidence="2">
    <location>
        <begin position="173"/>
        <end position="251"/>
    </location>
</feature>
<evidence type="ECO:0000259" key="2">
    <source>
        <dbReference type="PROSITE" id="PS51925"/>
    </source>
</evidence>
<dbReference type="InParanoid" id="A0A3N4LTJ0"/>
<dbReference type="InterPro" id="IPR014876">
    <property type="entry name" value="DEK_C"/>
</dbReference>
<feature type="region of interest" description="Disordered" evidence="1">
    <location>
        <begin position="51"/>
        <end position="103"/>
    </location>
</feature>
<dbReference type="Gene3D" id="1.10.245.10">
    <property type="entry name" value="SWIB/MDM2 domain"/>
    <property type="match status" value="1"/>
</dbReference>
<evidence type="ECO:0000256" key="1">
    <source>
        <dbReference type="SAM" id="MobiDB-lite"/>
    </source>
</evidence>
<evidence type="ECO:0000259" key="3">
    <source>
        <dbReference type="PROSITE" id="PS51998"/>
    </source>
</evidence>
<dbReference type="FunCoup" id="A0A3N4LTJ0">
    <property type="interactions" value="155"/>
</dbReference>
<feature type="compositionally biased region" description="Basic residues" evidence="1">
    <location>
        <begin position="131"/>
        <end position="144"/>
    </location>
</feature>
<feature type="region of interest" description="Disordered" evidence="1">
    <location>
        <begin position="116"/>
        <end position="176"/>
    </location>
</feature>
<name>A0A3N4LTJ0_9PEZI</name>
<sequence length="262" mass="29011">IIDDFLRSSDLTTITLRTVRAHLQEKAGYDLDSVKTEIKSLITERFDEILHEKDSDDTVKKEVKEESAATDDGHSGPNSPAFSMPSSNGTTKMEESSSKRKLNLDKDAKLAAKLHEELNAGRPSRSGSASQKKKSAPKKKVVKKSKAEINSGISADENGEPEKKKRTINRSNPFNAPMQLSEALSGLIGKSECSRPECVKSIWAYVKENGLQDPTDKRFIICDESMKRVFNGAARVHMFTMNKVLSNHIFPLPKKTEDTGST</sequence>
<dbReference type="InterPro" id="IPR036885">
    <property type="entry name" value="SWIB_MDM2_dom_sf"/>
</dbReference>
<dbReference type="CDD" id="cd10567">
    <property type="entry name" value="SWIB-MDM2_like"/>
    <property type="match status" value="1"/>
</dbReference>
<dbReference type="OrthoDB" id="10251073at2759"/>
<reference evidence="4 5" key="1">
    <citation type="journal article" date="2018" name="Nat. Ecol. Evol.">
        <title>Pezizomycetes genomes reveal the molecular basis of ectomycorrhizal truffle lifestyle.</title>
        <authorList>
            <person name="Murat C."/>
            <person name="Payen T."/>
            <person name="Noel B."/>
            <person name="Kuo A."/>
            <person name="Morin E."/>
            <person name="Chen J."/>
            <person name="Kohler A."/>
            <person name="Krizsan K."/>
            <person name="Balestrini R."/>
            <person name="Da Silva C."/>
            <person name="Montanini B."/>
            <person name="Hainaut M."/>
            <person name="Levati E."/>
            <person name="Barry K.W."/>
            <person name="Belfiori B."/>
            <person name="Cichocki N."/>
            <person name="Clum A."/>
            <person name="Dockter R.B."/>
            <person name="Fauchery L."/>
            <person name="Guy J."/>
            <person name="Iotti M."/>
            <person name="Le Tacon F."/>
            <person name="Lindquist E.A."/>
            <person name="Lipzen A."/>
            <person name="Malagnac F."/>
            <person name="Mello A."/>
            <person name="Molinier V."/>
            <person name="Miyauchi S."/>
            <person name="Poulain J."/>
            <person name="Riccioni C."/>
            <person name="Rubini A."/>
            <person name="Sitrit Y."/>
            <person name="Splivallo R."/>
            <person name="Traeger S."/>
            <person name="Wang M."/>
            <person name="Zifcakova L."/>
            <person name="Wipf D."/>
            <person name="Zambonelli A."/>
            <person name="Paolocci F."/>
            <person name="Nowrousian M."/>
            <person name="Ottonello S."/>
            <person name="Baldrian P."/>
            <person name="Spatafora J.W."/>
            <person name="Henrissat B."/>
            <person name="Nagy L.G."/>
            <person name="Aury J.M."/>
            <person name="Wincker P."/>
            <person name="Grigoriev I.V."/>
            <person name="Bonfante P."/>
            <person name="Martin F.M."/>
        </authorList>
    </citation>
    <scope>NUCLEOTIDE SEQUENCE [LARGE SCALE GENOMIC DNA]</scope>
    <source>
        <strain evidence="4 5">ATCC MYA-4762</strain>
    </source>
</reference>
<keyword evidence="5" id="KW-1185">Reference proteome</keyword>
<dbReference type="SMART" id="SM00151">
    <property type="entry name" value="SWIB"/>
    <property type="match status" value="1"/>
</dbReference>
<accession>A0A3N4LTJ0</accession>
<dbReference type="InterPro" id="IPR003121">
    <property type="entry name" value="SWIB_MDM2_domain"/>
</dbReference>
<dbReference type="PROSITE" id="PS51925">
    <property type="entry name" value="SWIB_MDM2"/>
    <property type="match status" value="1"/>
</dbReference>
<proteinExistence type="predicted"/>